<dbReference type="EMBL" id="CP006734">
    <property type="protein sequence ID" value="AGW42455.1"/>
    <property type="molecule type" value="Genomic_DNA"/>
</dbReference>
<accession>U3P847</accession>
<evidence type="ECO:0000313" key="2">
    <source>
        <dbReference type="Proteomes" id="UP000016743"/>
    </source>
</evidence>
<dbReference type="KEGG" id="lxy:O159_25220"/>
<reference evidence="1 2" key="1">
    <citation type="journal article" date="2013" name="Genome Announc.">
        <title>Complete Genome Sequence of Leifsonia xyli subsp. cynodontis Strain DSM46306, a Gram-Positive Bacterial Pathogen of Grasses.</title>
        <authorList>
            <person name="Monteiro-Vitorello C.B."/>
            <person name="Zerillo M.M."/>
            <person name="Van Sluys M.A."/>
            <person name="Camargo L.E."/>
            <person name="Kitajima J.P."/>
        </authorList>
    </citation>
    <scope>NUCLEOTIDE SEQUENCE [LARGE SCALE GENOMIC DNA]</scope>
    <source>
        <strain evidence="1 2">DSM 46306</strain>
    </source>
</reference>
<keyword evidence="2" id="KW-1185">Reference proteome</keyword>
<dbReference type="STRING" id="1389489.O159_25220"/>
<dbReference type="RefSeq" id="WP_021755926.1">
    <property type="nucleotide sequence ID" value="NC_022438.1"/>
</dbReference>
<dbReference type="OrthoDB" id="3235220at2"/>
<dbReference type="Proteomes" id="UP000016743">
    <property type="component" value="Chromosome"/>
</dbReference>
<dbReference type="eggNOG" id="ENOG5034920">
    <property type="taxonomic scope" value="Bacteria"/>
</dbReference>
<dbReference type="AlphaFoldDB" id="U3P847"/>
<dbReference type="PATRIC" id="fig|1389489.3.peg.2419"/>
<proteinExistence type="predicted"/>
<organism evidence="1 2">
    <name type="scientific">Leifsonia xyli subsp. cynodontis DSM 46306</name>
    <dbReference type="NCBI Taxonomy" id="1389489"/>
    <lineage>
        <taxon>Bacteria</taxon>
        <taxon>Bacillati</taxon>
        <taxon>Actinomycetota</taxon>
        <taxon>Actinomycetes</taxon>
        <taxon>Micrococcales</taxon>
        <taxon>Microbacteriaceae</taxon>
        <taxon>Leifsonia</taxon>
    </lineage>
</organism>
<gene>
    <name evidence="1" type="ORF">O159_25220</name>
</gene>
<name>U3P847_LEIXC</name>
<sequence>MTATVQKTGPGKFIIGDNADITVFETQVTSITLEPDVKSEDDMLVLSGDTVAGADTETWTVKGKLNADLGAKTSVQEYCFTHAGQAKPFKFTPATASGRQFEGVLKIRPTAFGGDVGSTSQVDFEFPVIGRPTLTPITGG</sequence>
<evidence type="ECO:0000313" key="1">
    <source>
        <dbReference type="EMBL" id="AGW42455.1"/>
    </source>
</evidence>
<dbReference type="HOGENOM" id="CLU_147241_0_0_11"/>
<protein>
    <submittedName>
        <fullName evidence="1">Uncharacterized protein</fullName>
    </submittedName>
</protein>